<evidence type="ECO:0000256" key="2">
    <source>
        <dbReference type="ARBA" id="ARBA00022857"/>
    </source>
</evidence>
<dbReference type="SUPFAM" id="SSF48179">
    <property type="entry name" value="6-phosphogluconate dehydrogenase C-terminal domain-like"/>
    <property type="match status" value="1"/>
</dbReference>
<dbReference type="EMBL" id="JBHSHJ010000008">
    <property type="protein sequence ID" value="MFC4789452.1"/>
    <property type="molecule type" value="Genomic_DNA"/>
</dbReference>
<dbReference type="PIRSF" id="PIRSF000193">
    <property type="entry name" value="Pyrrol-5-carb_rd"/>
    <property type="match status" value="1"/>
</dbReference>
<dbReference type="HAMAP" id="MF_01925">
    <property type="entry name" value="P5C_reductase"/>
    <property type="match status" value="1"/>
</dbReference>
<reference evidence="9" key="1">
    <citation type="journal article" date="2019" name="Int. J. Syst. Evol. Microbiol.">
        <title>The Global Catalogue of Microorganisms (GCM) 10K type strain sequencing project: providing services to taxonomists for standard genome sequencing and annotation.</title>
        <authorList>
            <consortium name="The Broad Institute Genomics Platform"/>
            <consortium name="The Broad Institute Genome Sequencing Center for Infectious Disease"/>
            <person name="Wu L."/>
            <person name="Ma J."/>
        </authorList>
    </citation>
    <scope>NUCLEOTIDE SEQUENCE [LARGE SCALE GENOMIC DNA]</scope>
    <source>
        <strain evidence="9">CCUG 49452</strain>
    </source>
</reference>
<evidence type="ECO:0000259" key="6">
    <source>
        <dbReference type="Pfam" id="PF03807"/>
    </source>
</evidence>
<evidence type="ECO:0000256" key="3">
    <source>
        <dbReference type="ARBA" id="ARBA00023002"/>
    </source>
</evidence>
<keyword evidence="3 4" id="KW-0560">Oxidoreductase</keyword>
<evidence type="ECO:0000313" key="8">
    <source>
        <dbReference type="EMBL" id="MFC4789452.1"/>
    </source>
</evidence>
<dbReference type="SUPFAM" id="SSF51735">
    <property type="entry name" value="NAD(P)-binding Rossmann-fold domains"/>
    <property type="match status" value="1"/>
</dbReference>
<dbReference type="NCBIfam" id="TIGR00112">
    <property type="entry name" value="proC"/>
    <property type="match status" value="1"/>
</dbReference>
<comment type="similarity">
    <text evidence="1 4">Belongs to the pyrroline-5-carboxylate reductase family.</text>
</comment>
<comment type="subcellular location">
    <subcellularLocation>
        <location evidence="4">Cytoplasm</location>
    </subcellularLocation>
</comment>
<organism evidence="8 9">
    <name type="scientific">Giesbergeria sinuosa</name>
    <dbReference type="NCBI Taxonomy" id="80883"/>
    <lineage>
        <taxon>Bacteria</taxon>
        <taxon>Pseudomonadati</taxon>
        <taxon>Pseudomonadota</taxon>
        <taxon>Betaproteobacteria</taxon>
        <taxon>Burkholderiales</taxon>
        <taxon>Comamonadaceae</taxon>
        <taxon>Giesbergeria</taxon>
    </lineage>
</organism>
<evidence type="ECO:0000259" key="7">
    <source>
        <dbReference type="Pfam" id="PF14748"/>
    </source>
</evidence>
<dbReference type="InterPro" id="IPR029036">
    <property type="entry name" value="P5CR_dimer"/>
</dbReference>
<proteinExistence type="inferred from homology"/>
<gene>
    <name evidence="4 8" type="primary">proC</name>
    <name evidence="8" type="ORF">ACFO6X_10730</name>
</gene>
<comment type="pathway">
    <text evidence="4">Amino-acid biosynthesis; L-proline biosynthesis; L-proline from L-glutamate 5-semialdehyde: step 1/1.</text>
</comment>
<dbReference type="GO" id="GO:0004735">
    <property type="term" value="F:pyrroline-5-carboxylate reductase activity"/>
    <property type="evidence" value="ECO:0007669"/>
    <property type="project" value="UniProtKB-EC"/>
</dbReference>
<evidence type="ECO:0000256" key="5">
    <source>
        <dbReference type="NCBIfam" id="TIGR00112"/>
    </source>
</evidence>
<dbReference type="Pfam" id="PF14748">
    <property type="entry name" value="P5CR_dimer"/>
    <property type="match status" value="1"/>
</dbReference>
<feature type="domain" description="Pyrroline-5-carboxylate reductase catalytic N-terminal" evidence="6">
    <location>
        <begin position="11"/>
        <end position="104"/>
    </location>
</feature>
<name>A0ABV9QGI7_9BURK</name>
<comment type="caution">
    <text evidence="8">The sequence shown here is derived from an EMBL/GenBank/DDBJ whole genome shotgun (WGS) entry which is preliminary data.</text>
</comment>
<dbReference type="InterPro" id="IPR000304">
    <property type="entry name" value="Pyrroline-COOH_reductase"/>
</dbReference>
<dbReference type="InterPro" id="IPR036291">
    <property type="entry name" value="NAD(P)-bd_dom_sf"/>
</dbReference>
<sequence length="277" mass="29180">MSTTTATRFPQIAFIGGGNMASAILGGLIHQGLPLGQIEVVEPWEQARTALQQQFGVVAHAGAGPQLERAEVVVWAIKPQNFKDAALDTQSYTRNALHLSVAAGIRSSSIAHWLGSERVVRAMPNTPALIGQGISGLYARPSVSETERLLVEQIMASTGAHLWVEAEAQLDAVTALSGSGPAYVFYFLEAMVQAGVDMGLSAAQSEQLAIATFAGASELAKRSHESPAALRERVTSKGGTTYAALETMRGAELDRHFIAALRAAQTRAQELGDACGA</sequence>
<dbReference type="InterPro" id="IPR028939">
    <property type="entry name" value="P5C_Rdtase_cat_N"/>
</dbReference>
<evidence type="ECO:0000313" key="9">
    <source>
        <dbReference type="Proteomes" id="UP001596001"/>
    </source>
</evidence>
<dbReference type="RefSeq" id="WP_382432851.1">
    <property type="nucleotide sequence ID" value="NZ_JBHSHJ010000008.1"/>
</dbReference>
<dbReference type="EC" id="1.5.1.2" evidence="4 5"/>
<comment type="function">
    <text evidence="4">Catalyzes the reduction of 1-pyrroline-5-carboxylate (PCA) to L-proline.</text>
</comment>
<keyword evidence="4" id="KW-0963">Cytoplasm</keyword>
<dbReference type="Gene3D" id="1.10.3730.10">
    <property type="entry name" value="ProC C-terminal domain-like"/>
    <property type="match status" value="1"/>
</dbReference>
<dbReference type="Gene3D" id="3.40.50.720">
    <property type="entry name" value="NAD(P)-binding Rossmann-like Domain"/>
    <property type="match status" value="1"/>
</dbReference>
<keyword evidence="4" id="KW-0641">Proline biosynthesis</keyword>
<protein>
    <recommendedName>
        <fullName evidence="4 5">Pyrroline-5-carboxylate reductase</fullName>
        <shortName evidence="4">P5C reductase</shortName>
        <shortName evidence="4">P5CR</shortName>
        <ecNumber evidence="4 5">1.5.1.2</ecNumber>
    </recommendedName>
    <alternativeName>
        <fullName evidence="4">PCA reductase</fullName>
    </alternativeName>
</protein>
<dbReference type="Pfam" id="PF03807">
    <property type="entry name" value="F420_oxidored"/>
    <property type="match status" value="1"/>
</dbReference>
<comment type="catalytic activity">
    <reaction evidence="4">
        <text>L-proline + NAD(+) = (S)-1-pyrroline-5-carboxylate + NADH + 2 H(+)</text>
        <dbReference type="Rhea" id="RHEA:14105"/>
        <dbReference type="ChEBI" id="CHEBI:15378"/>
        <dbReference type="ChEBI" id="CHEBI:17388"/>
        <dbReference type="ChEBI" id="CHEBI:57540"/>
        <dbReference type="ChEBI" id="CHEBI:57945"/>
        <dbReference type="ChEBI" id="CHEBI:60039"/>
        <dbReference type="EC" id="1.5.1.2"/>
    </reaction>
</comment>
<dbReference type="Proteomes" id="UP001596001">
    <property type="component" value="Unassembled WGS sequence"/>
</dbReference>
<comment type="catalytic activity">
    <reaction evidence="4">
        <text>L-proline + NADP(+) = (S)-1-pyrroline-5-carboxylate + NADPH + 2 H(+)</text>
        <dbReference type="Rhea" id="RHEA:14109"/>
        <dbReference type="ChEBI" id="CHEBI:15378"/>
        <dbReference type="ChEBI" id="CHEBI:17388"/>
        <dbReference type="ChEBI" id="CHEBI:57783"/>
        <dbReference type="ChEBI" id="CHEBI:58349"/>
        <dbReference type="ChEBI" id="CHEBI:60039"/>
        <dbReference type="EC" id="1.5.1.2"/>
    </reaction>
</comment>
<dbReference type="InterPro" id="IPR008927">
    <property type="entry name" value="6-PGluconate_DH-like_C_sf"/>
</dbReference>
<keyword evidence="9" id="KW-1185">Reference proteome</keyword>
<dbReference type="PANTHER" id="PTHR11645:SF0">
    <property type="entry name" value="PYRROLINE-5-CARBOXYLATE REDUCTASE 3"/>
    <property type="match status" value="1"/>
</dbReference>
<evidence type="ECO:0000256" key="1">
    <source>
        <dbReference type="ARBA" id="ARBA00005525"/>
    </source>
</evidence>
<feature type="domain" description="Pyrroline-5-carboxylate reductase dimerisation" evidence="7">
    <location>
        <begin position="167"/>
        <end position="271"/>
    </location>
</feature>
<keyword evidence="4" id="KW-0028">Amino-acid biosynthesis</keyword>
<evidence type="ECO:0000256" key="4">
    <source>
        <dbReference type="HAMAP-Rule" id="MF_01925"/>
    </source>
</evidence>
<accession>A0ABV9QGI7</accession>
<dbReference type="PANTHER" id="PTHR11645">
    <property type="entry name" value="PYRROLINE-5-CARBOXYLATE REDUCTASE"/>
    <property type="match status" value="1"/>
</dbReference>
<keyword evidence="2 4" id="KW-0521">NADP</keyword>